<dbReference type="Gene3D" id="1.10.630.10">
    <property type="entry name" value="Cytochrome P450"/>
    <property type="match status" value="1"/>
</dbReference>
<dbReference type="OrthoDB" id="1844152at2759"/>
<dbReference type="PANTHER" id="PTHR46206">
    <property type="entry name" value="CYTOCHROME P450"/>
    <property type="match status" value="1"/>
</dbReference>
<dbReference type="SUPFAM" id="SSF48264">
    <property type="entry name" value="Cytochrome P450"/>
    <property type="match status" value="1"/>
</dbReference>
<dbReference type="PROSITE" id="PS00086">
    <property type="entry name" value="CYTOCHROME_P450"/>
    <property type="match status" value="1"/>
</dbReference>
<comment type="similarity">
    <text evidence="2 6">Belongs to the cytochrome P450 family.</text>
</comment>
<evidence type="ECO:0000256" key="1">
    <source>
        <dbReference type="ARBA" id="ARBA00001971"/>
    </source>
</evidence>
<dbReference type="GO" id="GO:0004497">
    <property type="term" value="F:monooxygenase activity"/>
    <property type="evidence" value="ECO:0007669"/>
    <property type="project" value="UniProtKB-KW"/>
</dbReference>
<sequence>MNEGARDHPGGYLTWAVQHERQIGAIQVNDEEIVDKICSMSIYLVFAITHGPTAVLSQAIISLLHSPRKEEYKAKLLAEMQLVSLQSRAANAEAVWTRDTISRLLMLDSTLRETMRLYPTSAVQPVWNVTKDTTLVAVFIPELNALRPVRFVARKTPLHKSNDAFLSWGAGRTACPGRQYASQIMKLVLVGFLMNYDFKTGNNGASEVGGKAGRWLGPLFIPSTNIKDHFMEP</sequence>
<comment type="cofactor">
    <cofactor evidence="1">
        <name>heme</name>
        <dbReference type="ChEBI" id="CHEBI:30413"/>
    </cofactor>
</comment>
<evidence type="ECO:0000256" key="2">
    <source>
        <dbReference type="ARBA" id="ARBA00010617"/>
    </source>
</evidence>
<keyword evidence="4 6" id="KW-0560">Oxidoreductase</keyword>
<organism evidence="7 8">
    <name type="scientific">Fusarium albosuccineum</name>
    <dbReference type="NCBI Taxonomy" id="1237068"/>
    <lineage>
        <taxon>Eukaryota</taxon>
        <taxon>Fungi</taxon>
        <taxon>Dikarya</taxon>
        <taxon>Ascomycota</taxon>
        <taxon>Pezizomycotina</taxon>
        <taxon>Sordariomycetes</taxon>
        <taxon>Hypocreomycetidae</taxon>
        <taxon>Hypocreales</taxon>
        <taxon>Nectriaceae</taxon>
        <taxon>Fusarium</taxon>
        <taxon>Fusarium decemcellulare species complex</taxon>
    </lineage>
</organism>
<accession>A0A8H4LH82</accession>
<keyword evidence="3 6" id="KW-0479">Metal-binding</keyword>
<dbReference type="InterPro" id="IPR017972">
    <property type="entry name" value="Cyt_P450_CS"/>
</dbReference>
<evidence type="ECO:0000313" key="8">
    <source>
        <dbReference type="Proteomes" id="UP000554235"/>
    </source>
</evidence>
<keyword evidence="6" id="KW-0503">Monooxygenase</keyword>
<protein>
    <submittedName>
        <fullName evidence="7">Cytochrome P450</fullName>
    </submittedName>
</protein>
<evidence type="ECO:0000256" key="4">
    <source>
        <dbReference type="ARBA" id="ARBA00023002"/>
    </source>
</evidence>
<reference evidence="7 8" key="1">
    <citation type="submission" date="2020-01" db="EMBL/GenBank/DDBJ databases">
        <title>Identification and distribution of gene clusters putatively required for synthesis of sphingolipid metabolism inhibitors in phylogenetically diverse species of the filamentous fungus Fusarium.</title>
        <authorList>
            <person name="Kim H.-S."/>
            <person name="Busman M."/>
            <person name="Brown D.W."/>
            <person name="Divon H."/>
            <person name="Uhlig S."/>
            <person name="Proctor R.H."/>
        </authorList>
    </citation>
    <scope>NUCLEOTIDE SEQUENCE [LARGE SCALE GENOMIC DNA]</scope>
    <source>
        <strain evidence="7 8">NRRL 20459</strain>
    </source>
</reference>
<dbReference type="InterPro" id="IPR001128">
    <property type="entry name" value="Cyt_P450"/>
</dbReference>
<dbReference type="GO" id="GO:0016705">
    <property type="term" value="F:oxidoreductase activity, acting on paired donors, with incorporation or reduction of molecular oxygen"/>
    <property type="evidence" value="ECO:0007669"/>
    <property type="project" value="InterPro"/>
</dbReference>
<name>A0A8H4LH82_9HYPO</name>
<evidence type="ECO:0000256" key="6">
    <source>
        <dbReference type="RuleBase" id="RU000461"/>
    </source>
</evidence>
<keyword evidence="8" id="KW-1185">Reference proteome</keyword>
<dbReference type="GO" id="GO:0020037">
    <property type="term" value="F:heme binding"/>
    <property type="evidence" value="ECO:0007669"/>
    <property type="project" value="InterPro"/>
</dbReference>
<evidence type="ECO:0000256" key="3">
    <source>
        <dbReference type="ARBA" id="ARBA00022723"/>
    </source>
</evidence>
<dbReference type="InterPro" id="IPR036396">
    <property type="entry name" value="Cyt_P450_sf"/>
</dbReference>
<dbReference type="GO" id="GO:0005506">
    <property type="term" value="F:iron ion binding"/>
    <property type="evidence" value="ECO:0007669"/>
    <property type="project" value="InterPro"/>
</dbReference>
<dbReference type="EMBL" id="JAADYS010000576">
    <property type="protein sequence ID" value="KAF4468711.1"/>
    <property type="molecule type" value="Genomic_DNA"/>
</dbReference>
<dbReference type="Pfam" id="PF00067">
    <property type="entry name" value="p450"/>
    <property type="match status" value="1"/>
</dbReference>
<gene>
    <name evidence="7" type="ORF">FALBO_4401</name>
</gene>
<evidence type="ECO:0000256" key="5">
    <source>
        <dbReference type="ARBA" id="ARBA00023004"/>
    </source>
</evidence>
<keyword evidence="5 6" id="KW-0408">Iron</keyword>
<dbReference type="Proteomes" id="UP000554235">
    <property type="component" value="Unassembled WGS sequence"/>
</dbReference>
<keyword evidence="6" id="KW-0349">Heme</keyword>
<dbReference type="AlphaFoldDB" id="A0A8H4LH82"/>
<comment type="caution">
    <text evidence="7">The sequence shown here is derived from an EMBL/GenBank/DDBJ whole genome shotgun (WGS) entry which is preliminary data.</text>
</comment>
<evidence type="ECO:0000313" key="7">
    <source>
        <dbReference type="EMBL" id="KAF4468711.1"/>
    </source>
</evidence>
<proteinExistence type="inferred from homology"/>